<dbReference type="HOGENOM" id="CLU_987169_0_0_1"/>
<evidence type="ECO:0000259" key="3">
    <source>
        <dbReference type="PROSITE" id="PS50089"/>
    </source>
</evidence>
<dbReference type="InterPro" id="IPR019956">
    <property type="entry name" value="Ubiquitin_dom"/>
</dbReference>
<dbReference type="PROSITE" id="PS50053">
    <property type="entry name" value="UBIQUITIN_2"/>
    <property type="match status" value="1"/>
</dbReference>
<dbReference type="Gene3D" id="3.10.20.90">
    <property type="entry name" value="Phosphatidylinositol 3-kinase Catalytic Subunit, Chain A, domain 1"/>
    <property type="match status" value="1"/>
</dbReference>
<dbReference type="OrthoDB" id="419317at2759"/>
<dbReference type="RefSeq" id="XP_001885992.1">
    <property type="nucleotide sequence ID" value="XM_001885957.1"/>
</dbReference>
<name>B0DPY6_LACBS</name>
<feature type="domain" description="Ubiquitin-like" evidence="2">
    <location>
        <begin position="7"/>
        <end position="83"/>
    </location>
</feature>
<protein>
    <submittedName>
        <fullName evidence="4">Predicted protein</fullName>
    </submittedName>
</protein>
<proteinExistence type="predicted"/>
<dbReference type="Pfam" id="PF00240">
    <property type="entry name" value="ubiquitin"/>
    <property type="match status" value="1"/>
</dbReference>
<feature type="domain" description="RING-type" evidence="3">
    <location>
        <begin position="177"/>
        <end position="216"/>
    </location>
</feature>
<dbReference type="InterPro" id="IPR029071">
    <property type="entry name" value="Ubiquitin-like_domsf"/>
</dbReference>
<dbReference type="PRINTS" id="PR00348">
    <property type="entry name" value="UBIQUITIN"/>
</dbReference>
<evidence type="ECO:0000259" key="2">
    <source>
        <dbReference type="PROSITE" id="PS50053"/>
    </source>
</evidence>
<dbReference type="InParanoid" id="B0DPY6"/>
<sequence>MPDSQIIKLYVKTLTGRRINVECRRDDSVDTVKGIIEAKDGIPPPSQRLIIAPGEELKDGWSLRHYKLDNESIVHLVLSLRNRADTSPLGQCSVEDRFSRTANEDPLLPIAYDFRRGRRLNVTIIDASRLTPGVGPPVEISKDARVENESPFTQSIGLPNPDILQTAGDTSVLDVYCASCSYELPTTRLEPCNHNICKRCFLTRACHPHGRCPSCQYPIHGHERLARLNSLGREGECKLEAGSLDDRLAKLRYNASRGTVISFILESHAVSPLHGTQKEGSGST</sequence>
<dbReference type="InterPro" id="IPR000626">
    <property type="entry name" value="Ubiquitin-like_dom"/>
</dbReference>
<organism evidence="5">
    <name type="scientific">Laccaria bicolor (strain S238N-H82 / ATCC MYA-4686)</name>
    <name type="common">Bicoloured deceiver</name>
    <name type="synonym">Laccaria laccata var. bicolor</name>
    <dbReference type="NCBI Taxonomy" id="486041"/>
    <lineage>
        <taxon>Eukaryota</taxon>
        <taxon>Fungi</taxon>
        <taxon>Dikarya</taxon>
        <taxon>Basidiomycota</taxon>
        <taxon>Agaricomycotina</taxon>
        <taxon>Agaricomycetes</taxon>
        <taxon>Agaricomycetidae</taxon>
        <taxon>Agaricales</taxon>
        <taxon>Agaricineae</taxon>
        <taxon>Hydnangiaceae</taxon>
        <taxon>Laccaria</taxon>
    </lineage>
</organism>
<keyword evidence="5" id="KW-1185">Reference proteome</keyword>
<dbReference type="GO" id="GO:0008270">
    <property type="term" value="F:zinc ion binding"/>
    <property type="evidence" value="ECO:0007669"/>
    <property type="project" value="UniProtKB-KW"/>
</dbReference>
<dbReference type="SMART" id="SM00213">
    <property type="entry name" value="UBQ"/>
    <property type="match status" value="1"/>
</dbReference>
<dbReference type="SUPFAM" id="SSF54236">
    <property type="entry name" value="Ubiquitin-like"/>
    <property type="match status" value="1"/>
</dbReference>
<keyword evidence="1" id="KW-0863">Zinc-finger</keyword>
<gene>
    <name evidence="4" type="ORF">LACBIDRAFT_307364</name>
</gene>
<dbReference type="SUPFAM" id="SSF57850">
    <property type="entry name" value="RING/U-box"/>
    <property type="match status" value="1"/>
</dbReference>
<accession>B0DPY6</accession>
<keyword evidence="1" id="KW-0862">Zinc</keyword>
<keyword evidence="1" id="KW-0479">Metal-binding</keyword>
<dbReference type="GeneID" id="6081627"/>
<dbReference type="PANTHER" id="PTHR10666">
    <property type="entry name" value="UBIQUITIN"/>
    <property type="match status" value="1"/>
</dbReference>
<dbReference type="InterPro" id="IPR050158">
    <property type="entry name" value="Ubiquitin_ubiquitin-like"/>
</dbReference>
<evidence type="ECO:0000313" key="5">
    <source>
        <dbReference type="Proteomes" id="UP000001194"/>
    </source>
</evidence>
<evidence type="ECO:0000313" key="4">
    <source>
        <dbReference type="EMBL" id="EDR03196.1"/>
    </source>
</evidence>
<dbReference type="InterPro" id="IPR001841">
    <property type="entry name" value="Znf_RING"/>
</dbReference>
<dbReference type="Proteomes" id="UP000001194">
    <property type="component" value="Unassembled WGS sequence"/>
</dbReference>
<dbReference type="STRING" id="486041.B0DPY6"/>
<dbReference type="EMBL" id="DS547125">
    <property type="protein sequence ID" value="EDR03196.1"/>
    <property type="molecule type" value="Genomic_DNA"/>
</dbReference>
<reference evidence="4 5" key="1">
    <citation type="journal article" date="2008" name="Nature">
        <title>The genome of Laccaria bicolor provides insights into mycorrhizal symbiosis.</title>
        <authorList>
            <person name="Martin F."/>
            <person name="Aerts A."/>
            <person name="Ahren D."/>
            <person name="Brun A."/>
            <person name="Danchin E.G.J."/>
            <person name="Duchaussoy F."/>
            <person name="Gibon J."/>
            <person name="Kohler A."/>
            <person name="Lindquist E."/>
            <person name="Pereda V."/>
            <person name="Salamov A."/>
            <person name="Shapiro H.J."/>
            <person name="Wuyts J."/>
            <person name="Blaudez D."/>
            <person name="Buee M."/>
            <person name="Brokstein P."/>
            <person name="Canbaeck B."/>
            <person name="Cohen D."/>
            <person name="Courty P.E."/>
            <person name="Coutinho P.M."/>
            <person name="Delaruelle C."/>
            <person name="Detter J.C."/>
            <person name="Deveau A."/>
            <person name="DiFazio S."/>
            <person name="Duplessis S."/>
            <person name="Fraissinet-Tachet L."/>
            <person name="Lucic E."/>
            <person name="Frey-Klett P."/>
            <person name="Fourrey C."/>
            <person name="Feussner I."/>
            <person name="Gay G."/>
            <person name="Grimwood J."/>
            <person name="Hoegger P.J."/>
            <person name="Jain P."/>
            <person name="Kilaru S."/>
            <person name="Labbe J."/>
            <person name="Lin Y.C."/>
            <person name="Legue V."/>
            <person name="Le Tacon F."/>
            <person name="Marmeisse R."/>
            <person name="Melayah D."/>
            <person name="Montanini B."/>
            <person name="Muratet M."/>
            <person name="Nehls U."/>
            <person name="Niculita-Hirzel H."/>
            <person name="Oudot-Le Secq M.P."/>
            <person name="Peter M."/>
            <person name="Quesneville H."/>
            <person name="Rajashekar B."/>
            <person name="Reich M."/>
            <person name="Rouhier N."/>
            <person name="Schmutz J."/>
            <person name="Yin T."/>
            <person name="Chalot M."/>
            <person name="Henrissat B."/>
            <person name="Kuees U."/>
            <person name="Lucas S."/>
            <person name="Van de Peer Y."/>
            <person name="Podila G.K."/>
            <person name="Polle A."/>
            <person name="Pukkila P.J."/>
            <person name="Richardson P.M."/>
            <person name="Rouze P."/>
            <person name="Sanders I.R."/>
            <person name="Stajich J.E."/>
            <person name="Tunlid A."/>
            <person name="Tuskan G."/>
            <person name="Grigoriev I.V."/>
        </authorList>
    </citation>
    <scope>NUCLEOTIDE SEQUENCE [LARGE SCALE GENOMIC DNA]</scope>
    <source>
        <strain evidence="5">S238N-H82 / ATCC MYA-4686</strain>
    </source>
</reference>
<dbReference type="KEGG" id="lbc:LACBIDRAFT_307364"/>
<dbReference type="AlphaFoldDB" id="B0DPY6"/>
<evidence type="ECO:0000256" key="1">
    <source>
        <dbReference type="PROSITE-ProRule" id="PRU00175"/>
    </source>
</evidence>
<dbReference type="PROSITE" id="PS50089">
    <property type="entry name" value="ZF_RING_2"/>
    <property type="match status" value="1"/>
</dbReference>